<dbReference type="Pfam" id="PF00753">
    <property type="entry name" value="Lactamase_B"/>
    <property type="match status" value="1"/>
</dbReference>
<dbReference type="InterPro" id="IPR001279">
    <property type="entry name" value="Metallo-B-lactamas"/>
</dbReference>
<dbReference type="PANTHER" id="PTHR23131:SF0">
    <property type="entry name" value="ENDORIBONUCLEASE LACTB2"/>
    <property type="match status" value="1"/>
</dbReference>
<dbReference type="PANTHER" id="PTHR23131">
    <property type="entry name" value="ENDORIBONUCLEASE LACTB2"/>
    <property type="match status" value="1"/>
</dbReference>
<name>A0A832A4C1_9BACT</name>
<dbReference type="AlphaFoldDB" id="A0A832A4C1"/>
<dbReference type="InterPro" id="IPR050662">
    <property type="entry name" value="Sec-metab_biosynth-thioest"/>
</dbReference>
<accession>A0A832A4C1</accession>
<sequence>MFATPQENDYENFQCTPYELEKPTQGWTRLAQMAESPEALFERTWFLEGYNFSSNIYIVQDDGLTVIDPGNDYTAYLQFFDRGFDPAHVQRVVITHGHFDHAMGVLELCNYRGIREKKTMEIVMHEAGPEELKKNLEPLGFPVRLVQGGEIIDTGRFAFQIVHTPGHTFDGICLYHKDSKSLFSGDAVLPYGLSAPDKHGGGRLDHMLQAFRTLRRLDIAHVLPGHGWPVFGLGPKVVEASYEEMIKHLLGVSREVSCEEAARHLIGKGCLEEALYCAEKSIRYNPSDASALRLKILCLNDMGRFHEALETLEVLQAIPEANQEDGGRFQTLARGYALMGLGRYDEAVAAFDEVLHRHGDVKEAQIYKGMALYLSGRQDEAMDIEAFRSEFVGRFKEELMQKVAQKD</sequence>
<proteinExistence type="predicted"/>
<dbReference type="Gene3D" id="1.25.40.10">
    <property type="entry name" value="Tetratricopeptide repeat domain"/>
    <property type="match status" value="2"/>
</dbReference>
<reference evidence="2" key="1">
    <citation type="journal article" date="2020" name="mSystems">
        <title>Genome- and Community-Level Interaction Insights into Carbon Utilization and Element Cycling Functions of Hydrothermarchaeota in Hydrothermal Sediment.</title>
        <authorList>
            <person name="Zhou Z."/>
            <person name="Liu Y."/>
            <person name="Xu W."/>
            <person name="Pan J."/>
            <person name="Luo Z.H."/>
            <person name="Li M."/>
        </authorList>
    </citation>
    <scope>NUCLEOTIDE SEQUENCE [LARGE SCALE GENOMIC DNA]</scope>
    <source>
        <strain evidence="2">SpSt-456</strain>
    </source>
</reference>
<dbReference type="SMART" id="SM00849">
    <property type="entry name" value="Lactamase_B"/>
    <property type="match status" value="1"/>
</dbReference>
<dbReference type="SUPFAM" id="SSF56281">
    <property type="entry name" value="Metallo-hydrolase/oxidoreductase"/>
    <property type="match status" value="1"/>
</dbReference>
<dbReference type="GO" id="GO:0016787">
    <property type="term" value="F:hydrolase activity"/>
    <property type="evidence" value="ECO:0007669"/>
    <property type="project" value="UniProtKB-KW"/>
</dbReference>
<dbReference type="Gene3D" id="3.60.15.10">
    <property type="entry name" value="Ribonuclease Z/Hydroxyacylglutathione hydrolase-like"/>
    <property type="match status" value="1"/>
</dbReference>
<dbReference type="SUPFAM" id="SSF48452">
    <property type="entry name" value="TPR-like"/>
    <property type="match status" value="1"/>
</dbReference>
<organism evidence="2">
    <name type="scientific">Desulfacinum infernum</name>
    <dbReference type="NCBI Taxonomy" id="35837"/>
    <lineage>
        <taxon>Bacteria</taxon>
        <taxon>Pseudomonadati</taxon>
        <taxon>Thermodesulfobacteriota</taxon>
        <taxon>Syntrophobacteria</taxon>
        <taxon>Syntrophobacterales</taxon>
        <taxon>Syntrophobacteraceae</taxon>
        <taxon>Desulfacinum</taxon>
    </lineage>
</organism>
<evidence type="ECO:0000313" key="2">
    <source>
        <dbReference type="EMBL" id="HFK96469.1"/>
    </source>
</evidence>
<evidence type="ECO:0000259" key="1">
    <source>
        <dbReference type="SMART" id="SM00849"/>
    </source>
</evidence>
<dbReference type="EMBL" id="DSTK01000013">
    <property type="protein sequence ID" value="HFK96469.1"/>
    <property type="molecule type" value="Genomic_DNA"/>
</dbReference>
<dbReference type="CDD" id="cd06262">
    <property type="entry name" value="metallo-hydrolase-like_MBL-fold"/>
    <property type="match status" value="1"/>
</dbReference>
<comment type="caution">
    <text evidence="2">The sequence shown here is derived from an EMBL/GenBank/DDBJ whole genome shotgun (WGS) entry which is preliminary data.</text>
</comment>
<protein>
    <submittedName>
        <fullName evidence="2">MBL fold metallo-hydrolase</fullName>
    </submittedName>
</protein>
<dbReference type="InterPro" id="IPR036866">
    <property type="entry name" value="RibonucZ/Hydroxyglut_hydro"/>
</dbReference>
<keyword evidence="2" id="KW-0378">Hydrolase</keyword>
<feature type="domain" description="Metallo-beta-lactamase" evidence="1">
    <location>
        <begin position="53"/>
        <end position="226"/>
    </location>
</feature>
<dbReference type="Pfam" id="PF13432">
    <property type="entry name" value="TPR_16"/>
    <property type="match status" value="2"/>
</dbReference>
<dbReference type="InterPro" id="IPR011990">
    <property type="entry name" value="TPR-like_helical_dom_sf"/>
</dbReference>
<gene>
    <name evidence="2" type="ORF">ENS06_03975</name>
</gene>